<evidence type="ECO:0000256" key="6">
    <source>
        <dbReference type="ARBA" id="ARBA00023065"/>
    </source>
</evidence>
<evidence type="ECO:0000256" key="4">
    <source>
        <dbReference type="ARBA" id="ARBA00022692"/>
    </source>
</evidence>
<dbReference type="PANTHER" id="PTHR11562:SF17">
    <property type="entry name" value="RE54080P-RELATED"/>
    <property type="match status" value="1"/>
</dbReference>
<feature type="transmembrane region" description="Helical" evidence="8">
    <location>
        <begin position="105"/>
        <end position="124"/>
    </location>
</feature>
<dbReference type="AlphaFoldDB" id="A0A8D5ZJQ0"/>
<organism evidence="11 12">
    <name type="scientific">Stygiolobus caldivivus</name>
    <dbReference type="NCBI Taxonomy" id="2824673"/>
    <lineage>
        <taxon>Archaea</taxon>
        <taxon>Thermoproteota</taxon>
        <taxon>Thermoprotei</taxon>
        <taxon>Sulfolobales</taxon>
        <taxon>Sulfolobaceae</taxon>
        <taxon>Stygiolobus</taxon>
    </lineage>
</organism>
<dbReference type="InterPro" id="IPR050681">
    <property type="entry name" value="CDF/SLC30A"/>
</dbReference>
<dbReference type="EMBL" id="AP024597">
    <property type="protein sequence ID" value="BCU70861.1"/>
    <property type="molecule type" value="Genomic_DNA"/>
</dbReference>
<name>A0A8D5ZJQ0_9CREN</name>
<keyword evidence="7 8" id="KW-0472">Membrane</keyword>
<proteinExistence type="inferred from homology"/>
<accession>A0A8D5ZJQ0</accession>
<evidence type="ECO:0000259" key="9">
    <source>
        <dbReference type="Pfam" id="PF01545"/>
    </source>
</evidence>
<evidence type="ECO:0000256" key="2">
    <source>
        <dbReference type="ARBA" id="ARBA00008873"/>
    </source>
</evidence>
<dbReference type="NCBIfam" id="TIGR01297">
    <property type="entry name" value="CDF"/>
    <property type="match status" value="1"/>
</dbReference>
<evidence type="ECO:0000313" key="11">
    <source>
        <dbReference type="EMBL" id="BCU70861.1"/>
    </source>
</evidence>
<evidence type="ECO:0000256" key="5">
    <source>
        <dbReference type="ARBA" id="ARBA00022989"/>
    </source>
</evidence>
<feature type="domain" description="Cation efflux protein transmembrane" evidence="9">
    <location>
        <begin position="17"/>
        <end position="193"/>
    </location>
</feature>
<evidence type="ECO:0000256" key="8">
    <source>
        <dbReference type="SAM" id="Phobius"/>
    </source>
</evidence>
<dbReference type="Gene3D" id="1.20.1510.10">
    <property type="entry name" value="Cation efflux protein transmembrane domain"/>
    <property type="match status" value="1"/>
</dbReference>
<protein>
    <recommendedName>
        <fullName evidence="13">Cation diffusion facilitator family transporter</fullName>
    </recommendedName>
</protein>
<dbReference type="InterPro" id="IPR058533">
    <property type="entry name" value="Cation_efflux_TM"/>
</dbReference>
<comment type="subcellular location">
    <subcellularLocation>
        <location evidence="1">Membrane</location>
        <topology evidence="1">Multi-pass membrane protein</topology>
    </subcellularLocation>
</comment>
<keyword evidence="6" id="KW-0406">Ion transport</keyword>
<dbReference type="GO" id="GO:0005886">
    <property type="term" value="C:plasma membrane"/>
    <property type="evidence" value="ECO:0007669"/>
    <property type="project" value="TreeGrafter"/>
</dbReference>
<comment type="similarity">
    <text evidence="2">Belongs to the cation diffusion facilitator (CDF) transporter (TC 2.A.4) family. SLC30A subfamily.</text>
</comment>
<dbReference type="InterPro" id="IPR002524">
    <property type="entry name" value="Cation_efflux"/>
</dbReference>
<dbReference type="KEGG" id="csty:KN1_21580"/>
<dbReference type="SUPFAM" id="SSF160240">
    <property type="entry name" value="Cation efflux protein cytoplasmic domain-like"/>
    <property type="match status" value="1"/>
</dbReference>
<gene>
    <name evidence="11" type="ORF">KN1_21580</name>
</gene>
<evidence type="ECO:0008006" key="13">
    <source>
        <dbReference type="Google" id="ProtNLM"/>
    </source>
</evidence>
<dbReference type="Proteomes" id="UP000825123">
    <property type="component" value="Chromosome"/>
</dbReference>
<dbReference type="GO" id="GO:0005385">
    <property type="term" value="F:zinc ion transmembrane transporter activity"/>
    <property type="evidence" value="ECO:0007669"/>
    <property type="project" value="TreeGrafter"/>
</dbReference>
<dbReference type="Pfam" id="PF01545">
    <property type="entry name" value="Cation_efflux"/>
    <property type="match status" value="1"/>
</dbReference>
<feature type="transmembrane region" description="Helical" evidence="8">
    <location>
        <begin position="12"/>
        <end position="32"/>
    </location>
</feature>
<keyword evidence="5 8" id="KW-1133">Transmembrane helix</keyword>
<reference evidence="11 12" key="1">
    <citation type="submission" date="2021-04" db="EMBL/GenBank/DDBJ databases">
        <title>Complete genome sequence of Stygiolobus sp. KN-1.</title>
        <authorList>
            <person name="Nakamura K."/>
            <person name="Sakai H."/>
            <person name="Kurosawa N."/>
        </authorList>
    </citation>
    <scope>NUCLEOTIDE SEQUENCE [LARGE SCALE GENOMIC DNA]</scope>
    <source>
        <strain evidence="11 12">KN-1</strain>
    </source>
</reference>
<feature type="domain" description="Cation efflux protein cytoplasmic" evidence="10">
    <location>
        <begin position="199"/>
        <end position="270"/>
    </location>
</feature>
<dbReference type="PANTHER" id="PTHR11562">
    <property type="entry name" value="CATION EFFLUX PROTEIN/ ZINC TRANSPORTER"/>
    <property type="match status" value="1"/>
</dbReference>
<feature type="transmembrane region" description="Helical" evidence="8">
    <location>
        <begin position="77"/>
        <end position="99"/>
    </location>
</feature>
<dbReference type="InterPro" id="IPR027469">
    <property type="entry name" value="Cation_efflux_TMD_sf"/>
</dbReference>
<feature type="transmembrane region" description="Helical" evidence="8">
    <location>
        <begin position="136"/>
        <end position="158"/>
    </location>
</feature>
<dbReference type="SUPFAM" id="SSF161111">
    <property type="entry name" value="Cation efflux protein transmembrane domain-like"/>
    <property type="match status" value="1"/>
</dbReference>
<dbReference type="InterPro" id="IPR036837">
    <property type="entry name" value="Cation_efflux_CTD_sf"/>
</dbReference>
<keyword evidence="4 8" id="KW-0812">Transmembrane</keyword>
<evidence type="ECO:0000313" key="12">
    <source>
        <dbReference type="Proteomes" id="UP000825123"/>
    </source>
</evidence>
<feature type="transmembrane region" description="Helical" evidence="8">
    <location>
        <begin position="164"/>
        <end position="185"/>
    </location>
</feature>
<evidence type="ECO:0000256" key="1">
    <source>
        <dbReference type="ARBA" id="ARBA00004141"/>
    </source>
</evidence>
<keyword evidence="3" id="KW-0813">Transport</keyword>
<dbReference type="Pfam" id="PF16916">
    <property type="entry name" value="ZT_dimer"/>
    <property type="match status" value="1"/>
</dbReference>
<evidence type="ECO:0000256" key="7">
    <source>
        <dbReference type="ARBA" id="ARBA00023136"/>
    </source>
</evidence>
<keyword evidence="12" id="KW-1185">Reference proteome</keyword>
<feature type="transmembrane region" description="Helical" evidence="8">
    <location>
        <begin position="38"/>
        <end position="57"/>
    </location>
</feature>
<dbReference type="InterPro" id="IPR027470">
    <property type="entry name" value="Cation_efflux_CTD"/>
</dbReference>
<evidence type="ECO:0000259" key="10">
    <source>
        <dbReference type="Pfam" id="PF16916"/>
    </source>
</evidence>
<evidence type="ECO:0000256" key="3">
    <source>
        <dbReference type="ARBA" id="ARBA00022448"/>
    </source>
</evidence>
<sequence length="278" mass="31088">MGDKSNVRRTELGFWSIFIVTLAMAIIGRSVTLGTESIHALIDGLTVSFSAYTIKIINKKNSVYTYGFHRLEVFSSLMNVLVVIVGSLSGAILALFFLFSDVKDSPLVLILASLSSLIISLLIVRYSEEEEKSNGVLLHAVQDGIVYLVGSVAGLLILLTKDYYIDPLTAIIEIPLILISSVKVLRNSFYILMERSPVDVNEVRQQLNGVFDSIDDIHVWNLCEHIVVATLHVKEKPDLTLSELDNKRALAEEILKRRFNVTHVTIQFESSKTHDHNF</sequence>